<protein>
    <recommendedName>
        <fullName evidence="4">Secreted protein</fullName>
    </recommendedName>
</protein>
<dbReference type="Proteomes" id="UP000077701">
    <property type="component" value="Unassembled WGS sequence"/>
</dbReference>
<keyword evidence="1" id="KW-0732">Signal</keyword>
<feature type="chain" id="PRO_5038442356" description="Secreted protein" evidence="1">
    <location>
        <begin position="33"/>
        <end position="128"/>
    </location>
</feature>
<dbReference type="EMBL" id="BDCX01000019">
    <property type="protein sequence ID" value="GAT70829.1"/>
    <property type="molecule type" value="Genomic_DNA"/>
</dbReference>
<feature type="signal peptide" evidence="1">
    <location>
        <begin position="1"/>
        <end position="32"/>
    </location>
</feature>
<sequence length="128" mass="12897">MFSLLSSRRIAVTLAGAALVSMTAACGGAANAEACTEAQSILTNATTSMSTAGTDPAKFNEATQKVADDFKALAAKTDGDLATAITGFADVWANIKIDTANPAGLATSIQDLTSKSQAFSTELAKACS</sequence>
<reference evidence="3" key="2">
    <citation type="submission" date="2016-04" db="EMBL/GenBank/DDBJ databases">
        <title>Planomonospora sphaerica JCM9374 whole genome shotgun sequence.</title>
        <authorList>
            <person name="Suzuki T."/>
            <person name="Dohra H."/>
            <person name="Kodani S."/>
        </authorList>
    </citation>
    <scope>NUCLEOTIDE SEQUENCE [LARGE SCALE GENOMIC DNA]</scope>
    <source>
        <strain evidence="3">JCM 9374</strain>
    </source>
</reference>
<dbReference type="OrthoDB" id="3541779at2"/>
<dbReference type="RefSeq" id="WP_068903411.1">
    <property type="nucleotide sequence ID" value="NZ_BDCX01000019.1"/>
</dbReference>
<accession>A0A161LYD8</accession>
<keyword evidence="3" id="KW-1185">Reference proteome</keyword>
<evidence type="ECO:0008006" key="4">
    <source>
        <dbReference type="Google" id="ProtNLM"/>
    </source>
</evidence>
<reference evidence="2 3" key="1">
    <citation type="journal article" date="2016" name="Genome Announc.">
        <title>Draft Genome Sequence of Planomonospora sphaerica JCM9374, a Rare Actinomycete.</title>
        <authorList>
            <person name="Dohra H."/>
            <person name="Suzuki T."/>
            <person name="Inoue Y."/>
            <person name="Kodani S."/>
        </authorList>
    </citation>
    <scope>NUCLEOTIDE SEQUENCE [LARGE SCALE GENOMIC DNA]</scope>
    <source>
        <strain evidence="2 3">JCM 9374</strain>
    </source>
</reference>
<proteinExistence type="predicted"/>
<name>A0A161LYD8_9ACTN</name>
<gene>
    <name evidence="2" type="ORF">PS9374_06517</name>
</gene>
<evidence type="ECO:0000313" key="2">
    <source>
        <dbReference type="EMBL" id="GAT70829.1"/>
    </source>
</evidence>
<dbReference type="AlphaFoldDB" id="A0A161LYD8"/>
<evidence type="ECO:0000256" key="1">
    <source>
        <dbReference type="SAM" id="SignalP"/>
    </source>
</evidence>
<organism evidence="2 3">
    <name type="scientific">Planomonospora sphaerica</name>
    <dbReference type="NCBI Taxonomy" id="161355"/>
    <lineage>
        <taxon>Bacteria</taxon>
        <taxon>Bacillati</taxon>
        <taxon>Actinomycetota</taxon>
        <taxon>Actinomycetes</taxon>
        <taxon>Streptosporangiales</taxon>
        <taxon>Streptosporangiaceae</taxon>
        <taxon>Planomonospora</taxon>
    </lineage>
</organism>
<comment type="caution">
    <text evidence="2">The sequence shown here is derived from an EMBL/GenBank/DDBJ whole genome shotgun (WGS) entry which is preliminary data.</text>
</comment>
<evidence type="ECO:0000313" key="3">
    <source>
        <dbReference type="Proteomes" id="UP000077701"/>
    </source>
</evidence>